<sequence length="60" mass="6095">MNNLAAAVASTSAWLPEALAVLAIGMTMTIPAFAKAGDKIPVAVCASRANGLRRRSSPAL</sequence>
<dbReference type="RefSeq" id="WP_140828024.1">
    <property type="nucleotide sequence ID" value="NZ_VFYP01000001.1"/>
</dbReference>
<organism evidence="1 2">
    <name type="scientific">Rhizobium glycinendophyticum</name>
    <dbReference type="NCBI Taxonomy" id="2589807"/>
    <lineage>
        <taxon>Bacteria</taxon>
        <taxon>Pseudomonadati</taxon>
        <taxon>Pseudomonadota</taxon>
        <taxon>Alphaproteobacteria</taxon>
        <taxon>Hyphomicrobiales</taxon>
        <taxon>Rhizobiaceae</taxon>
        <taxon>Rhizobium/Agrobacterium group</taxon>
        <taxon>Rhizobium</taxon>
    </lineage>
</organism>
<dbReference type="EMBL" id="VFYP01000001">
    <property type="protein sequence ID" value="TPP11392.1"/>
    <property type="molecule type" value="Genomic_DNA"/>
</dbReference>
<accession>A0A504V1T8</accession>
<dbReference type="AlphaFoldDB" id="A0A504V1T8"/>
<dbReference type="Proteomes" id="UP000316429">
    <property type="component" value="Unassembled WGS sequence"/>
</dbReference>
<name>A0A504V1T8_9HYPH</name>
<keyword evidence="2" id="KW-1185">Reference proteome</keyword>
<comment type="caution">
    <text evidence="1">The sequence shown here is derived from an EMBL/GenBank/DDBJ whole genome shotgun (WGS) entry which is preliminary data.</text>
</comment>
<gene>
    <name evidence="1" type="ORF">FJQ55_11460</name>
</gene>
<protein>
    <submittedName>
        <fullName evidence="1">Uncharacterized protein</fullName>
    </submittedName>
</protein>
<evidence type="ECO:0000313" key="2">
    <source>
        <dbReference type="Proteomes" id="UP000316429"/>
    </source>
</evidence>
<proteinExistence type="predicted"/>
<reference evidence="1 2" key="1">
    <citation type="submission" date="2019-06" db="EMBL/GenBank/DDBJ databases">
        <title>Rhizobium sp. CL12 isolated from roots of soybean.</title>
        <authorList>
            <person name="Wang C."/>
        </authorList>
    </citation>
    <scope>NUCLEOTIDE SEQUENCE [LARGE SCALE GENOMIC DNA]</scope>
    <source>
        <strain evidence="1 2">CL12</strain>
    </source>
</reference>
<evidence type="ECO:0000313" key="1">
    <source>
        <dbReference type="EMBL" id="TPP11392.1"/>
    </source>
</evidence>